<evidence type="ECO:0000256" key="2">
    <source>
        <dbReference type="ARBA" id="ARBA00022840"/>
    </source>
</evidence>
<dbReference type="Proteomes" id="UP000233469">
    <property type="component" value="Unassembled WGS sequence"/>
</dbReference>
<dbReference type="PANTHER" id="PTHR19375">
    <property type="entry name" value="HEAT SHOCK PROTEIN 70KDA"/>
    <property type="match status" value="1"/>
</dbReference>
<evidence type="ECO:0000256" key="1">
    <source>
        <dbReference type="ARBA" id="ARBA00022741"/>
    </source>
</evidence>
<dbReference type="SUPFAM" id="SSF53067">
    <property type="entry name" value="Actin-like ATPase domain"/>
    <property type="match status" value="1"/>
</dbReference>
<proteinExistence type="predicted"/>
<keyword evidence="1" id="KW-0547">Nucleotide-binding</keyword>
<dbReference type="GO" id="GO:0140662">
    <property type="term" value="F:ATP-dependent protein folding chaperone"/>
    <property type="evidence" value="ECO:0007669"/>
    <property type="project" value="InterPro"/>
</dbReference>
<dbReference type="EMBL" id="LLXL01002457">
    <property type="protein sequence ID" value="PKK60799.1"/>
    <property type="molecule type" value="Genomic_DNA"/>
</dbReference>
<evidence type="ECO:0000313" key="3">
    <source>
        <dbReference type="EMBL" id="PKK60799.1"/>
    </source>
</evidence>
<sequence>MNPHLIGHNFNDQDVQSYMKIVQLLLMNVECKGKRKDFTPEEILSMILVKIKETAESFLGTQVKNAVTT</sequence>
<dbReference type="VEuPathDB" id="FungiDB:FUN_004731"/>
<name>A0A2N1MGV0_9GLOM</name>
<dbReference type="GO" id="GO:0005524">
    <property type="term" value="F:ATP binding"/>
    <property type="evidence" value="ECO:0007669"/>
    <property type="project" value="UniProtKB-KW"/>
</dbReference>
<feature type="non-terminal residue" evidence="3">
    <location>
        <position position="69"/>
    </location>
</feature>
<dbReference type="Gene3D" id="3.30.420.40">
    <property type="match status" value="1"/>
</dbReference>
<reference evidence="3 4" key="1">
    <citation type="submission" date="2016-04" db="EMBL/GenBank/DDBJ databases">
        <title>Genome analyses suggest a sexual origin of heterokaryosis in a supposedly ancient asexual fungus.</title>
        <authorList>
            <person name="Ropars J."/>
            <person name="Sedzielewska K."/>
            <person name="Noel J."/>
            <person name="Charron P."/>
            <person name="Farinelli L."/>
            <person name="Marton T."/>
            <person name="Kruger M."/>
            <person name="Pelin A."/>
            <person name="Brachmann A."/>
            <person name="Corradi N."/>
        </authorList>
    </citation>
    <scope>NUCLEOTIDE SEQUENCE [LARGE SCALE GENOMIC DNA]</scope>
    <source>
        <strain evidence="3 4">C2</strain>
    </source>
</reference>
<dbReference type="AlphaFoldDB" id="A0A2N1MGV0"/>
<keyword evidence="3" id="KW-0346">Stress response</keyword>
<comment type="caution">
    <text evidence="3">The sequence shown here is derived from an EMBL/GenBank/DDBJ whole genome shotgun (WGS) entry which is preliminary data.</text>
</comment>
<dbReference type="InterPro" id="IPR013126">
    <property type="entry name" value="Hsp_70_fam"/>
</dbReference>
<dbReference type="InterPro" id="IPR043129">
    <property type="entry name" value="ATPase_NBD"/>
</dbReference>
<protein>
    <submittedName>
        <fullName evidence="3">Heat shock protein 70</fullName>
    </submittedName>
</protein>
<reference evidence="3 4" key="2">
    <citation type="submission" date="2017-10" db="EMBL/GenBank/DDBJ databases">
        <title>Extensive intraspecific genome diversity in a model arbuscular mycorrhizal fungus.</title>
        <authorList>
            <person name="Chen E.C.H."/>
            <person name="Morin E."/>
            <person name="Baudet D."/>
            <person name="Noel J."/>
            <person name="Ndikumana S."/>
            <person name="Charron P."/>
            <person name="St-Onge C."/>
            <person name="Giorgi J."/>
            <person name="Grigoriev I.V."/>
            <person name="Roux C."/>
            <person name="Martin F.M."/>
            <person name="Corradi N."/>
        </authorList>
    </citation>
    <scope>NUCLEOTIDE SEQUENCE [LARGE SCALE GENOMIC DNA]</scope>
    <source>
        <strain evidence="3 4">C2</strain>
    </source>
</reference>
<accession>A0A2N1MGV0</accession>
<gene>
    <name evidence="3" type="ORF">RhiirC2_761440</name>
</gene>
<dbReference type="Pfam" id="PF00012">
    <property type="entry name" value="HSP70"/>
    <property type="match status" value="1"/>
</dbReference>
<keyword evidence="2" id="KW-0067">ATP-binding</keyword>
<organism evidence="3 4">
    <name type="scientific">Rhizophagus irregularis</name>
    <dbReference type="NCBI Taxonomy" id="588596"/>
    <lineage>
        <taxon>Eukaryota</taxon>
        <taxon>Fungi</taxon>
        <taxon>Fungi incertae sedis</taxon>
        <taxon>Mucoromycota</taxon>
        <taxon>Glomeromycotina</taxon>
        <taxon>Glomeromycetes</taxon>
        <taxon>Glomerales</taxon>
        <taxon>Glomeraceae</taxon>
        <taxon>Rhizophagus</taxon>
    </lineage>
</organism>
<evidence type="ECO:0000313" key="4">
    <source>
        <dbReference type="Proteomes" id="UP000233469"/>
    </source>
</evidence>